<feature type="binding site" evidence="16">
    <location>
        <position position="317"/>
    </location>
    <ligand>
        <name>L-glutamine</name>
        <dbReference type="ChEBI" id="CHEBI:58359"/>
    </ligand>
</feature>
<dbReference type="Gene3D" id="3.40.50.880">
    <property type="match status" value="1"/>
</dbReference>
<feature type="binding site" evidence="17">
    <location>
        <position position="1238"/>
    </location>
    <ligand>
        <name>Mn(2+)</name>
        <dbReference type="ChEBI" id="CHEBI:29035"/>
        <label>4</label>
    </ligand>
</feature>
<keyword evidence="5 16" id="KW-0436">Ligase</keyword>
<feature type="binding site" evidence="17">
    <location>
        <position position="1152"/>
    </location>
    <ligand>
        <name>ATP</name>
        <dbReference type="ChEBI" id="CHEBI:30616"/>
        <label>2</label>
    </ligand>
</feature>
<feature type="binding site" evidence="17">
    <location>
        <position position="1107"/>
    </location>
    <ligand>
        <name>ATP</name>
        <dbReference type="ChEBI" id="CHEBI:30616"/>
        <label>2</label>
    </ligand>
</feature>
<feature type="binding site" evidence="16">
    <location>
        <position position="279"/>
    </location>
    <ligand>
        <name>L-glutamine</name>
        <dbReference type="ChEBI" id="CHEBI:58359"/>
    </ligand>
</feature>
<dbReference type="InterPro" id="IPR005483">
    <property type="entry name" value="CPSase_dom"/>
</dbReference>
<dbReference type="InterPro" id="IPR002474">
    <property type="entry name" value="CarbamoylP_synth_ssu_N"/>
</dbReference>
<feature type="active site" evidence="16">
    <location>
        <position position="363"/>
    </location>
</feature>
<comment type="catalytic activity">
    <reaction evidence="16">
        <text>L-glutamine + H2O = L-glutamate + NH4(+)</text>
        <dbReference type="Rhea" id="RHEA:15889"/>
        <dbReference type="ChEBI" id="CHEBI:15377"/>
        <dbReference type="ChEBI" id="CHEBI:28938"/>
        <dbReference type="ChEBI" id="CHEBI:29985"/>
        <dbReference type="ChEBI" id="CHEBI:58359"/>
    </reaction>
</comment>
<evidence type="ECO:0000256" key="10">
    <source>
        <dbReference type="ARBA" id="ARBA00022840"/>
    </source>
</evidence>
<feature type="binding site" evidence="17">
    <location>
        <position position="647"/>
    </location>
    <ligand>
        <name>ATP</name>
        <dbReference type="ChEBI" id="CHEBI:30616"/>
        <label>1</label>
    </ligand>
</feature>
<evidence type="ECO:0000256" key="15">
    <source>
        <dbReference type="ARBA" id="ARBA00048816"/>
    </source>
</evidence>
<dbReference type="GO" id="GO:0046872">
    <property type="term" value="F:metal ion binding"/>
    <property type="evidence" value="ECO:0007669"/>
    <property type="project" value="UniProtKB-KW"/>
</dbReference>
<dbReference type="FunFam" id="3.30.470.20:FF:000001">
    <property type="entry name" value="Carbamoyl-phosphate synthase large chain"/>
    <property type="match status" value="1"/>
</dbReference>
<dbReference type="Pfam" id="PF00988">
    <property type="entry name" value="CPSase_sm_chain"/>
    <property type="match status" value="1"/>
</dbReference>
<dbReference type="Pfam" id="PF00117">
    <property type="entry name" value="GATase"/>
    <property type="match status" value="1"/>
</dbReference>
<comment type="similarity">
    <text evidence="16">Belongs to the CarA family.</text>
</comment>
<feature type="binding site" evidence="17">
    <location>
        <position position="1226"/>
    </location>
    <ligand>
        <name>Mn(2+)</name>
        <dbReference type="ChEBI" id="CHEBI:29035"/>
        <label>3</label>
    </ligand>
</feature>
<dbReference type="HAMAP" id="MF_01210_B">
    <property type="entry name" value="CPSase_L_chain_B"/>
    <property type="match status" value="1"/>
</dbReference>
<dbReference type="NCBIfam" id="TIGR01368">
    <property type="entry name" value="CPSaseIIsmall"/>
    <property type="match status" value="1"/>
</dbReference>
<feature type="binding site" evidence="17">
    <location>
        <position position="1226"/>
    </location>
    <ligand>
        <name>ATP</name>
        <dbReference type="ChEBI" id="CHEBI:30616"/>
        <label>2</label>
    </ligand>
</feature>
<dbReference type="PRINTS" id="PR00097">
    <property type="entry name" value="ANTSNTHASEII"/>
</dbReference>
<feature type="binding site" evidence="17">
    <location>
        <position position="1183"/>
    </location>
    <ligand>
        <name>ATP</name>
        <dbReference type="ChEBI" id="CHEBI:30616"/>
        <label>2</label>
    </ligand>
</feature>
<dbReference type="NCBIfam" id="TIGR01369">
    <property type="entry name" value="CPSaseII_lrg"/>
    <property type="match status" value="1"/>
</dbReference>
<dbReference type="SUPFAM" id="SSF56059">
    <property type="entry name" value="Glutathione synthetase ATP-binding domain-like"/>
    <property type="match status" value="2"/>
</dbReference>
<feature type="binding site" evidence="17">
    <location>
        <position position="1184"/>
    </location>
    <ligand>
        <name>ATP</name>
        <dbReference type="ChEBI" id="CHEBI:30616"/>
        <label>2</label>
    </ligand>
</feature>
<reference evidence="20 21" key="1">
    <citation type="journal article" date="2017" name="Nature">
        <title>Atmospheric trace gases support primary production in Antarctic desert surface soil.</title>
        <authorList>
            <person name="Ji M."/>
            <person name="Greening C."/>
            <person name="Vanwonterghem I."/>
            <person name="Carere C.R."/>
            <person name="Bay S.K."/>
            <person name="Steen J.A."/>
            <person name="Montgomery K."/>
            <person name="Lines T."/>
            <person name="Beardall J."/>
            <person name="van Dorst J."/>
            <person name="Snape I."/>
            <person name="Stott M.B."/>
            <person name="Hugenholtz P."/>
            <person name="Ferrari B.C."/>
        </authorList>
    </citation>
    <scope>NUCLEOTIDE SEQUENCE [LARGE SCALE GENOMIC DNA]</scope>
    <source>
        <strain evidence="20">RRmetagenome_bin12</strain>
    </source>
</reference>
<feature type="domain" description="MGS-like" evidence="19">
    <location>
        <begin position="1336"/>
        <end position="1498"/>
    </location>
</feature>
<feature type="binding site" evidence="17">
    <location>
        <position position="1186"/>
    </location>
    <ligand>
        <name>ATP</name>
        <dbReference type="ChEBI" id="CHEBI:30616"/>
        <label>2</label>
    </ligand>
</feature>
<dbReference type="EMBL" id="QHBU01000059">
    <property type="protein sequence ID" value="PZR82741.1"/>
    <property type="molecule type" value="Genomic_DNA"/>
</dbReference>
<dbReference type="InterPro" id="IPR036897">
    <property type="entry name" value="CarbamoylP_synth_lsu_oligo_sf"/>
</dbReference>
<keyword evidence="7" id="KW-0479">Metal-binding</keyword>
<feature type="binding site" evidence="17">
    <location>
        <position position="535"/>
    </location>
    <ligand>
        <name>ATP</name>
        <dbReference type="ChEBI" id="CHEBI:30616"/>
        <label>1</label>
    </ligand>
</feature>
<dbReference type="Pfam" id="PF02786">
    <property type="entry name" value="CPSase_L_D2"/>
    <property type="match status" value="2"/>
</dbReference>
<dbReference type="PRINTS" id="PR00099">
    <property type="entry name" value="CPSGATASE"/>
</dbReference>
<feature type="binding site" evidence="16">
    <location>
        <position position="276"/>
    </location>
    <ligand>
        <name>L-glutamine</name>
        <dbReference type="ChEBI" id="CHEBI:58359"/>
    </ligand>
</feature>
<evidence type="ECO:0000256" key="11">
    <source>
        <dbReference type="ARBA" id="ARBA00022842"/>
    </source>
</evidence>
<feature type="binding site" evidence="17">
    <location>
        <position position="1238"/>
    </location>
    <ligand>
        <name>Mg(2+)</name>
        <dbReference type="ChEBI" id="CHEBI:18420"/>
        <label>3</label>
    </ligand>
</feature>
<comment type="cofactor">
    <cofactor evidence="17">
        <name>Mg(2+)</name>
        <dbReference type="ChEBI" id="CHEBI:18420"/>
    </cofactor>
    <cofactor evidence="17">
        <name>Mn(2+)</name>
        <dbReference type="ChEBI" id="CHEBI:29035"/>
    </cofactor>
    <text evidence="17">Binds 4 Mg(2+) or Mn(2+) ions per subunit.</text>
</comment>
<dbReference type="EC" id="6.3.4.16" evidence="17"/>
<dbReference type="PRINTS" id="PR00098">
    <property type="entry name" value="CPSASE"/>
</dbReference>
<dbReference type="FunFam" id="1.10.1030.10:FF:000002">
    <property type="entry name" value="Carbamoyl-phosphate synthase large chain"/>
    <property type="match status" value="1"/>
</dbReference>
<dbReference type="Gene3D" id="3.30.470.20">
    <property type="entry name" value="ATP-grasp fold, B domain"/>
    <property type="match status" value="2"/>
</dbReference>
<feature type="binding site" evidence="17">
    <location>
        <position position="690"/>
    </location>
    <ligand>
        <name>Mn(2+)</name>
        <dbReference type="ChEBI" id="CHEBI:29035"/>
        <label>1</label>
    </ligand>
</feature>
<dbReference type="InterPro" id="IPR036914">
    <property type="entry name" value="MGS-like_dom_sf"/>
</dbReference>
<dbReference type="PANTHER" id="PTHR11405">
    <property type="entry name" value="CARBAMOYLTRANSFERASE FAMILY MEMBER"/>
    <property type="match status" value="1"/>
</dbReference>
<dbReference type="PROSITE" id="PS51855">
    <property type="entry name" value="MGS"/>
    <property type="match status" value="1"/>
</dbReference>
<feature type="binding site" evidence="17">
    <location>
        <position position="706"/>
    </location>
    <ligand>
        <name>Mn(2+)</name>
        <dbReference type="ChEBI" id="CHEBI:29035"/>
        <label>2</label>
    </ligand>
</feature>
<dbReference type="NCBIfam" id="NF009475">
    <property type="entry name" value="PRK12838.1"/>
    <property type="match status" value="1"/>
</dbReference>
<comment type="pathway">
    <text evidence="16">Pyrimidine metabolism; UMP biosynthesis via de novo pathway; (S)-dihydroorotate from bicarbonate: step 1/3.</text>
</comment>
<feature type="binding site" evidence="17">
    <location>
        <position position="704"/>
    </location>
    <ligand>
        <name>Mg(2+)</name>
        <dbReference type="ChEBI" id="CHEBI:18420"/>
        <label>1</label>
    </ligand>
</feature>
<dbReference type="InterPro" id="IPR033937">
    <property type="entry name" value="MGS_CPS_CarB"/>
</dbReference>
<evidence type="ECO:0000256" key="2">
    <source>
        <dbReference type="ARBA" id="ARBA00005077"/>
    </source>
</evidence>
<dbReference type="InterPro" id="IPR011607">
    <property type="entry name" value="MGS-like_dom"/>
</dbReference>
<dbReference type="FunFam" id="3.30.470.20:FF:000026">
    <property type="entry name" value="Carbamoyl-phosphate synthase large chain"/>
    <property type="match status" value="1"/>
</dbReference>
<feature type="binding site" evidence="17">
    <location>
        <position position="648"/>
    </location>
    <ligand>
        <name>ATP</name>
        <dbReference type="ChEBI" id="CHEBI:30616"/>
        <label>1</label>
    </ligand>
</feature>
<comment type="domain">
    <text evidence="17">The large subunit is composed of 2 ATP-grasp domains that are involved in binding the 2 ATP molecules needed for carbamoyl phosphate synthesis. The N-terminal ATP-grasp domain (referred to as the carboxyphosphate synthetic component) catalyzes the ATP-dependent phosphorylation of hydrogencarbonate to carboxyphosphate and the subsequent nucleophilic attack by ammonia to form a carbamate intermediate. The C-terminal ATP-grasp domain (referred to as the carbamoyl phosphate synthetic component) then catalyzes the phosphorylation of carbamate with the second ATP to form the end product carbamoyl phosphate. The reactive and unstable enzyme intermediates are sequentially channeled from one active site to the next through the interior of the protein over a distance of at least 96 A.</text>
</comment>
<dbReference type="PROSITE" id="PS51273">
    <property type="entry name" value="GATASE_TYPE_1"/>
    <property type="match status" value="1"/>
</dbReference>
<feature type="binding site" evidence="17">
    <location>
        <position position="1158"/>
    </location>
    <ligand>
        <name>ATP</name>
        <dbReference type="ChEBI" id="CHEBI:30616"/>
        <label>2</label>
    </ligand>
</feature>
<dbReference type="CDD" id="cd01744">
    <property type="entry name" value="GATase1_CPSase"/>
    <property type="match status" value="1"/>
</dbReference>
<dbReference type="GO" id="GO:0044205">
    <property type="term" value="P:'de novo' UMP biosynthetic process"/>
    <property type="evidence" value="ECO:0007669"/>
    <property type="project" value="UniProtKB-UniRule"/>
</dbReference>
<comment type="function">
    <text evidence="17">Large subunit of the glutamine-dependent carbamoyl phosphate synthetase (CPSase). CPSase catalyzes the formation of carbamoyl phosphate from the ammonia moiety of glutamine, carbonate, and phosphate donated by ATP, constituting the first step of 2 biosynthetic pathways, one leading to arginine and/or urea and the other to pyrimidine nucleotides. The large subunit (synthetase) binds the substrates ammonia (free or transferred from glutamine from the small subunit), hydrogencarbonate and ATP and carries out an ATP-coupled ligase reaction, activating hydrogencarbonate by forming carboxy phosphate which reacts with ammonia to form carbamoyl phosphate.</text>
</comment>
<feature type="active site" description="Nucleophile" evidence="16">
    <location>
        <position position="275"/>
    </location>
</feature>
<keyword evidence="12 16" id="KW-0665">Pyrimidine biosynthesis</keyword>
<feature type="binding site" evidence="17">
    <location>
        <position position="1238"/>
    </location>
    <ligand>
        <name>Mg(2+)</name>
        <dbReference type="ChEBI" id="CHEBI:18420"/>
        <label>4</label>
    </ligand>
</feature>
<dbReference type="GO" id="GO:0005524">
    <property type="term" value="F:ATP binding"/>
    <property type="evidence" value="ECO:0007669"/>
    <property type="project" value="UniProtKB-UniRule"/>
</dbReference>
<dbReference type="Gene3D" id="3.40.50.20">
    <property type="match status" value="2"/>
</dbReference>
<dbReference type="Proteomes" id="UP000248724">
    <property type="component" value="Unassembled WGS sequence"/>
</dbReference>
<dbReference type="CDD" id="cd01424">
    <property type="entry name" value="MGS_CPS_II"/>
    <property type="match status" value="1"/>
</dbReference>
<gene>
    <name evidence="17" type="primary">carB</name>
    <name evidence="16" type="synonym">carA</name>
    <name evidence="20" type="ORF">DLM65_03245</name>
</gene>
<feature type="binding site" evidence="17">
    <location>
        <position position="706"/>
    </location>
    <ligand>
        <name>Mg(2+)</name>
        <dbReference type="ChEBI" id="CHEBI:18420"/>
        <label>2</label>
    </ligand>
</feature>
<evidence type="ECO:0000256" key="17">
    <source>
        <dbReference type="HAMAP-Rule" id="MF_01210"/>
    </source>
</evidence>
<dbReference type="Gene3D" id="3.50.30.20">
    <property type="entry name" value="Carbamoyl-phosphate synthase small subunit, N-terminal domain"/>
    <property type="match status" value="1"/>
</dbReference>
<evidence type="ECO:0000256" key="13">
    <source>
        <dbReference type="ARBA" id="ARBA00023211"/>
    </source>
</evidence>
<dbReference type="InterPro" id="IPR011761">
    <property type="entry name" value="ATP-grasp"/>
</dbReference>
<evidence type="ECO:0000256" key="12">
    <source>
        <dbReference type="ARBA" id="ARBA00022975"/>
    </source>
</evidence>
<feature type="binding site" evidence="17">
    <location>
        <position position="704"/>
    </location>
    <ligand>
        <name>Mg(2+)</name>
        <dbReference type="ChEBI" id="CHEBI:18420"/>
        <label>2</label>
    </ligand>
</feature>
<dbReference type="InterPro" id="IPR005479">
    <property type="entry name" value="CPAse_ATP-bd"/>
</dbReference>
<evidence type="ECO:0000259" key="19">
    <source>
        <dbReference type="PROSITE" id="PS51855"/>
    </source>
</evidence>
<comment type="catalytic activity">
    <reaction evidence="14 17">
        <text>hydrogencarbonate + NH4(+) + 2 ATP = carbamoyl phosphate + 2 ADP + phosphate + 2 H(+)</text>
        <dbReference type="Rhea" id="RHEA:18029"/>
        <dbReference type="ChEBI" id="CHEBI:15378"/>
        <dbReference type="ChEBI" id="CHEBI:17544"/>
        <dbReference type="ChEBI" id="CHEBI:28938"/>
        <dbReference type="ChEBI" id="CHEBI:30616"/>
        <dbReference type="ChEBI" id="CHEBI:43474"/>
        <dbReference type="ChEBI" id="CHEBI:58228"/>
        <dbReference type="ChEBI" id="CHEBI:456216"/>
        <dbReference type="EC" id="6.3.4.16"/>
    </reaction>
</comment>
<dbReference type="PANTHER" id="PTHR11405:SF53">
    <property type="entry name" value="CARBAMOYL-PHOSPHATE SYNTHASE [AMMONIA], MITOCHONDRIAL"/>
    <property type="match status" value="1"/>
</dbReference>
<dbReference type="SMART" id="SM00851">
    <property type="entry name" value="MGS"/>
    <property type="match status" value="1"/>
</dbReference>
<keyword evidence="13" id="KW-0464">Manganese</keyword>
<dbReference type="UniPathway" id="UPA00068">
    <property type="reaction ID" value="UER00171"/>
</dbReference>
<dbReference type="SUPFAM" id="SSF52440">
    <property type="entry name" value="PreATP-grasp domain"/>
    <property type="match status" value="2"/>
</dbReference>
<dbReference type="GO" id="GO:0006526">
    <property type="term" value="P:L-arginine biosynthetic process"/>
    <property type="evidence" value="ECO:0007669"/>
    <property type="project" value="UniProtKB-UniRule"/>
</dbReference>
<feature type="region of interest" description="Allosteric domain" evidence="17">
    <location>
        <begin position="1336"/>
        <end position="1498"/>
    </location>
</feature>
<evidence type="ECO:0000256" key="8">
    <source>
        <dbReference type="ARBA" id="ARBA00022737"/>
    </source>
</evidence>
<evidence type="ECO:0000256" key="6">
    <source>
        <dbReference type="ARBA" id="ARBA00022605"/>
    </source>
</evidence>
<evidence type="ECO:0000256" key="1">
    <source>
        <dbReference type="ARBA" id="ARBA00001936"/>
    </source>
</evidence>
<dbReference type="InterPro" id="IPR006275">
    <property type="entry name" value="CPSase_lsu"/>
</dbReference>
<dbReference type="GO" id="GO:0004359">
    <property type="term" value="F:glutaminase activity"/>
    <property type="evidence" value="ECO:0007669"/>
    <property type="project" value="RHEA"/>
</dbReference>
<dbReference type="GO" id="GO:0004087">
    <property type="term" value="F:carbamoyl-phosphate synthase (ammonia) activity"/>
    <property type="evidence" value="ECO:0007669"/>
    <property type="project" value="UniProtKB-EC"/>
</dbReference>
<accession>A0A2W6AXM0</accession>
<evidence type="ECO:0000256" key="3">
    <source>
        <dbReference type="ARBA" id="ARBA00009799"/>
    </source>
</evidence>
<dbReference type="PROSITE" id="PS00866">
    <property type="entry name" value="CPSASE_1"/>
    <property type="match status" value="1"/>
</dbReference>
<feature type="binding site" evidence="17">
    <location>
        <position position="1240"/>
    </location>
    <ligand>
        <name>Mn(2+)</name>
        <dbReference type="ChEBI" id="CHEBI:29035"/>
        <label>4</label>
    </ligand>
</feature>
<dbReference type="InterPro" id="IPR036480">
    <property type="entry name" value="CarbP_synth_ssu_N_sf"/>
</dbReference>
<sequence length="1498" mass="160074">MPEPIAGRLALDSGAVFDGWLFGADVAASNGEVVFNTCMAGYQEVITDPSYAGQVVVMTHPLMGNYGCRDDTAESYRVHCRALVVRELSLDAGHARAERTLHEELRRWNVPGLRGVDTRALTRHLRDHGTLRGVIAASAAMSATEQVEAARRAPTVTDQDLVAAVAHDQPVIDWGERLDATLERVVELAGTRDLFSEVRIVVVDMGVKYNQLRALRSRGATVIVVRHDAGIDGVLAQRPDGVLLSNGPGDPVRLDGPVALTRALLELRIPLLGICLGHQVLGRAIGATTSRLPFGHHGGNHPVGDRERGTVRVTSHNHEFQVDADSIPPDSGWYVSERNLNDQSVEGLRHRELPAFSVQYHPEGAPGPQDRAEVFDEFLRMCQTPARTGEGDGRQAGSLRQSASASVASGAKPQCVLVIGSGPVVIGQAAEFDYAGTQACKALREEGIRVVLVNSNPATIMTDDDVADAVYVEPLTVGVLERIIAAERPDGLLATLGGQTALNLAVELSDAGVIERYGLRVLGTSLQSIRTAEDRGLFKALLDRIGEPVPVSLTVSSLSEARAFAAEVGLPLVVRPAFTLGGTGGGFCETDETLAERVGAGLAASPISQVLIERSLAGWRELEYEVMRDASGTCITVCNMENLDPMGVHTGDSIVVAPAQTLTDREHQQLRSAALRIISALDIEGGCNVQFAMHPESHQYFVIEVNPRVSRSSALASKATGYPIARVAAKIAAGRRLDEIPNAVTGRTCAAFEPALDYCVVKIPRWPFDKFPDADRRLGTQMKSTGEVMAIERSFEAAFNKAIRSLEQRRPDPASVRDHVLVESANDQRAFAVMEALREGATVSEVSRRSTIAPWFVQRLHTIVECEERIRWGDPSTELLAEAKHLGIGDARIGELRGEEPVDVRARREALGLRPAYKCVDTCAAEFEAQTPYYYSTYEMEDEGQDAVANADCVVVLGSGPIRIGQGIEFDYCSVQAAQALRDAGLEAVMINSNPETVSTDFDCSDRLYFEPLDAESALSVIAAERPRGVVVQFGGQTAVNLARPLHAAGVTILGSDVDTIDAAEDRRTFEALMRSLGIPQPSGAATTDLAEAIEIGDRIGYPVLVRPSYVLGGRAMEVVHSRDALERYLVAAMAVLPEDGSQRRGTVLVDKYLFGTEVDVDAICDGETVVVPGLMEHIERAGVHSGDSMAAYPAPRLDPAVRDQIVADTVRIAIALRVRGLCNIQFVVYRGRAHVIEVNPRASRTVPFLSKVSGVPMVELAVRVMGGQTLAGLGWSTGLVAPRPLVAVKAPVFSTVKLTDVDTVLGPEMKSTGEVMGIDVDLGAALEKAFLAALGSVPTSGGVLCSIADPDKAEALPILAQLSALGFTLYATGGTVSMLAHAGISAVAVGKLGHGRPNVIDVIDEGKVQLVINTVSHLATDELDYSADGAASVAAAGRTVKDGYRIRLAAEQRRIPCCTSLDTAAALVDAMIRQQAGEWFAIGPVRAYREGAVGAMP</sequence>
<feature type="binding site" evidence="17">
    <location>
        <position position="616"/>
    </location>
    <ligand>
        <name>ATP</name>
        <dbReference type="ChEBI" id="CHEBI:30616"/>
        <label>1</label>
    </ligand>
</feature>
<keyword evidence="16" id="KW-0315">Glutamine amidotransferase</keyword>
<dbReference type="InterPro" id="IPR005480">
    <property type="entry name" value="CPSase_lsu_oligo"/>
</dbReference>
<dbReference type="Gene3D" id="1.10.1030.10">
    <property type="entry name" value="Carbamoyl-phosphate synthetase, large subunit oligomerisation domain"/>
    <property type="match status" value="1"/>
</dbReference>
<dbReference type="Gene3D" id="3.40.50.1380">
    <property type="entry name" value="Methylglyoxal synthase-like domain"/>
    <property type="match status" value="1"/>
</dbReference>
<evidence type="ECO:0000313" key="20">
    <source>
        <dbReference type="EMBL" id="PZR82741.1"/>
    </source>
</evidence>
<comment type="catalytic activity">
    <reaction evidence="15 16">
        <text>hydrogencarbonate + L-glutamine + 2 ATP + H2O = carbamoyl phosphate + L-glutamate + 2 ADP + phosphate + 2 H(+)</text>
        <dbReference type="Rhea" id="RHEA:18633"/>
        <dbReference type="ChEBI" id="CHEBI:15377"/>
        <dbReference type="ChEBI" id="CHEBI:15378"/>
        <dbReference type="ChEBI" id="CHEBI:17544"/>
        <dbReference type="ChEBI" id="CHEBI:29985"/>
        <dbReference type="ChEBI" id="CHEBI:30616"/>
        <dbReference type="ChEBI" id="CHEBI:43474"/>
        <dbReference type="ChEBI" id="CHEBI:58228"/>
        <dbReference type="ChEBI" id="CHEBI:58359"/>
        <dbReference type="ChEBI" id="CHEBI:456216"/>
        <dbReference type="EC" id="6.3.5.5"/>
    </reaction>
</comment>
<evidence type="ECO:0000256" key="5">
    <source>
        <dbReference type="ARBA" id="ARBA00022598"/>
    </source>
</evidence>
<evidence type="ECO:0000256" key="9">
    <source>
        <dbReference type="ARBA" id="ARBA00022741"/>
    </source>
</evidence>
<comment type="function">
    <text evidence="16">Small subunit of the glutamine-dependent carbamoyl phosphate synthetase (CPSase). CPSase catalyzes the formation of carbamoyl phosphate from the ammonia moiety of glutamine, carbonate, and phosphate donated by ATP, constituting the first step of 2 biosynthetic pathways, one leading to arginine and/or urea and the other to pyrimidine nucleotides. The small subunit (glutamine amidotransferase) binds and cleaves glutamine to supply the large subunit with the substrate ammonia.</text>
</comment>
<feature type="binding site" evidence="17">
    <location>
        <position position="1185"/>
    </location>
    <ligand>
        <name>ATP</name>
        <dbReference type="ChEBI" id="CHEBI:30616"/>
        <label>2</label>
    </ligand>
</feature>
<feature type="binding site" evidence="16">
    <location>
        <position position="247"/>
    </location>
    <ligand>
        <name>L-glutamine</name>
        <dbReference type="ChEBI" id="CHEBI:58359"/>
    </ligand>
</feature>
<dbReference type="FunFam" id="3.40.50.20:FF:000001">
    <property type="entry name" value="Carbamoyl-phosphate synthase large chain"/>
    <property type="match status" value="1"/>
</dbReference>
<dbReference type="InterPro" id="IPR006274">
    <property type="entry name" value="CarbamoylP_synth_ssu"/>
</dbReference>
<evidence type="ECO:0000256" key="7">
    <source>
        <dbReference type="ARBA" id="ARBA00022723"/>
    </source>
</evidence>
<feature type="binding site" evidence="16">
    <location>
        <position position="50"/>
    </location>
    <ligand>
        <name>L-glutamine</name>
        <dbReference type="ChEBI" id="CHEBI:58359"/>
    </ligand>
</feature>
<dbReference type="NCBIfam" id="NF009455">
    <property type="entry name" value="PRK12815.1"/>
    <property type="match status" value="1"/>
</dbReference>
<dbReference type="SUPFAM" id="SSF52021">
    <property type="entry name" value="Carbamoyl phosphate synthetase, small subunit N-terminal domain"/>
    <property type="match status" value="1"/>
</dbReference>
<organism evidence="20 21">
    <name type="scientific">Candidatus Aeolococcus gillhamiae</name>
    <dbReference type="NCBI Taxonomy" id="3127015"/>
    <lineage>
        <taxon>Bacteria</taxon>
        <taxon>Bacillati</taxon>
        <taxon>Candidatus Dormiibacterota</taxon>
        <taxon>Candidatus Dormibacteria</taxon>
        <taxon>Candidatus Aeolococcales</taxon>
        <taxon>Candidatus Aeolococcaceae</taxon>
        <taxon>Candidatus Aeolococcus</taxon>
    </lineage>
</organism>
<dbReference type="EC" id="6.3.5.5" evidence="16"/>
<comment type="subunit">
    <text evidence="16">Composed of two chains; the small (or glutamine) chain promotes the hydrolysis of glutamine to ammonia, which is used by the large (or ammonia) chain to synthesize carbamoyl phosphate. Tetramer of heterodimers (alpha,beta)4.</text>
</comment>
<feature type="binding site" evidence="17">
    <location>
        <position position="575"/>
    </location>
    <ligand>
        <name>ATP</name>
        <dbReference type="ChEBI" id="CHEBI:30616"/>
        <label>1</label>
    </ligand>
</feature>
<comment type="caution">
    <text evidence="20">The sequence shown here is derived from an EMBL/GenBank/DDBJ whole genome shotgun (WGS) entry which is preliminary data.</text>
</comment>
<proteinExistence type="inferred from homology"/>
<keyword evidence="10 16" id="KW-0067">ATP-binding</keyword>
<dbReference type="InterPro" id="IPR035686">
    <property type="entry name" value="CPSase_GATase1"/>
</dbReference>
<comment type="caution">
    <text evidence="16">Lacks conserved residue(s) required for the propagation of feature annotation.</text>
</comment>
<feature type="domain" description="ATP-grasp" evidence="18">
    <location>
        <begin position="1071"/>
        <end position="1267"/>
    </location>
</feature>
<feature type="binding site" evidence="17">
    <location>
        <position position="1238"/>
    </location>
    <ligand>
        <name>ATP</name>
        <dbReference type="ChEBI" id="CHEBI:30616"/>
        <label>2</label>
    </ligand>
</feature>
<feature type="binding site" evidence="17">
    <location>
        <position position="582"/>
    </location>
    <ligand>
        <name>ATP</name>
        <dbReference type="ChEBI" id="CHEBI:30616"/>
        <label>1</label>
    </ligand>
</feature>
<comment type="pathway">
    <text evidence="2 16">Amino-acid biosynthesis; L-arginine biosynthesis; carbamoyl phosphate from bicarbonate: step 1/1.</text>
</comment>
<keyword evidence="9 16" id="KW-0547">Nucleotide-binding</keyword>
<dbReference type="PRINTS" id="PR00096">
    <property type="entry name" value="GATASE"/>
</dbReference>
<comment type="similarity">
    <text evidence="3 17">Belongs to the CarB family.</text>
</comment>
<dbReference type="HAMAP" id="MF_01209">
    <property type="entry name" value="CPSase_S_chain"/>
    <property type="match status" value="1"/>
</dbReference>
<comment type="cofactor">
    <cofactor evidence="1">
        <name>Mn(2+)</name>
        <dbReference type="ChEBI" id="CHEBI:29035"/>
    </cofactor>
</comment>
<dbReference type="GO" id="GO:0006207">
    <property type="term" value="P:'de novo' pyrimidine nucleobase biosynthetic process"/>
    <property type="evidence" value="ECO:0007669"/>
    <property type="project" value="InterPro"/>
</dbReference>
<feature type="binding site" evidence="17">
    <location>
        <position position="621"/>
    </location>
    <ligand>
        <name>ATP</name>
        <dbReference type="ChEBI" id="CHEBI:30616"/>
        <label>1</label>
    </ligand>
</feature>
<dbReference type="InterPro" id="IPR058047">
    <property type="entry name" value="CPSase_preATP-grasp"/>
</dbReference>
<evidence type="ECO:0000256" key="16">
    <source>
        <dbReference type="HAMAP-Rule" id="MF_01209"/>
    </source>
</evidence>
<keyword evidence="8 17" id="KW-0677">Repeat</keyword>
<feature type="binding site" evidence="17">
    <location>
        <position position="1226"/>
    </location>
    <ligand>
        <name>Mg(2+)</name>
        <dbReference type="ChEBI" id="CHEBI:18420"/>
        <label>3</label>
    </ligand>
</feature>
<feature type="binding site" evidence="17">
    <location>
        <position position="704"/>
    </location>
    <ligand>
        <name>ATP</name>
        <dbReference type="ChEBI" id="CHEBI:30616"/>
        <label>1</label>
    </ligand>
</feature>
<dbReference type="SMART" id="SM01209">
    <property type="entry name" value="GARS_A"/>
    <property type="match status" value="1"/>
</dbReference>
<feature type="binding site" evidence="16">
    <location>
        <position position="249"/>
    </location>
    <ligand>
        <name>L-glutamine</name>
        <dbReference type="ChEBI" id="CHEBI:58359"/>
    </ligand>
</feature>
<feature type="region of interest" description="Carboxyphosphate synthetic domain" evidence="17">
    <location>
        <begin position="1"/>
        <end position="807"/>
    </location>
</feature>
<feature type="binding site" evidence="17">
    <location>
        <position position="581"/>
    </location>
    <ligand>
        <name>ATP</name>
        <dbReference type="ChEBI" id="CHEBI:30616"/>
        <label>1</label>
    </ligand>
</feature>
<dbReference type="NCBIfam" id="NF003671">
    <property type="entry name" value="PRK05294.1"/>
    <property type="match status" value="1"/>
</dbReference>
<dbReference type="UniPathway" id="UPA00070">
    <property type="reaction ID" value="UER00115"/>
</dbReference>
<feature type="binding site" evidence="16">
    <location>
        <position position="320"/>
    </location>
    <ligand>
        <name>L-glutamine</name>
        <dbReference type="ChEBI" id="CHEBI:58359"/>
    </ligand>
</feature>
<protein>
    <recommendedName>
        <fullName evidence="16 17">Multifunctional fusion protein</fullName>
    </recommendedName>
    <domain>
        <recommendedName>
            <fullName evidence="16">Carbamoyl phosphate synthase small chain</fullName>
            <ecNumber evidence="16">6.3.5.5</ecNumber>
        </recommendedName>
        <alternativeName>
            <fullName evidence="16">Carbamoyl phosphate synthetase glutamine chain</fullName>
        </alternativeName>
    </domain>
    <domain>
        <recommendedName>
            <fullName evidence="17">Carbamoyl phosphate synthase large chain</fullName>
            <ecNumber evidence="17">6.3.4.16</ecNumber>
        </recommendedName>
        <alternativeName>
            <fullName evidence="17">Carbamoyl phosphate synthetase ammonia chain</fullName>
        </alternativeName>
    </domain>
</protein>
<dbReference type="GO" id="GO:0006541">
    <property type="term" value="P:glutamine metabolic process"/>
    <property type="evidence" value="ECO:0007669"/>
    <property type="project" value="InterPro"/>
</dbReference>
<dbReference type="PROSITE" id="PS00867">
    <property type="entry name" value="CPSASE_2"/>
    <property type="match status" value="2"/>
</dbReference>
<feature type="binding site" evidence="17">
    <location>
        <position position="649"/>
    </location>
    <ligand>
        <name>ATP</name>
        <dbReference type="ChEBI" id="CHEBI:30616"/>
        <label>1</label>
    </ligand>
</feature>
<dbReference type="SMART" id="SM01096">
    <property type="entry name" value="CPSase_L_D3"/>
    <property type="match status" value="1"/>
</dbReference>
<dbReference type="SMART" id="SM01097">
    <property type="entry name" value="CPSase_sm_chain"/>
    <property type="match status" value="1"/>
</dbReference>
<dbReference type="InterPro" id="IPR029062">
    <property type="entry name" value="Class_I_gatase-like"/>
</dbReference>
<dbReference type="GO" id="GO:0004088">
    <property type="term" value="F:carbamoyl-phosphate synthase (glutamine-hydrolyzing) activity"/>
    <property type="evidence" value="ECO:0007669"/>
    <property type="project" value="UniProtKB-UniRule"/>
</dbReference>
<dbReference type="GO" id="GO:0005951">
    <property type="term" value="C:carbamoyl-phosphate synthase complex"/>
    <property type="evidence" value="ECO:0007669"/>
    <property type="project" value="TreeGrafter"/>
</dbReference>
<feature type="region of interest" description="CPSase" evidence="16">
    <location>
        <begin position="1"/>
        <end position="198"/>
    </location>
</feature>
<dbReference type="Pfam" id="PF25596">
    <property type="entry name" value="CPSase_L_D1"/>
    <property type="match status" value="2"/>
</dbReference>
<feature type="binding site" evidence="17">
    <location>
        <position position="690"/>
    </location>
    <ligand>
        <name>Mg(2+)</name>
        <dbReference type="ChEBI" id="CHEBI:18420"/>
        <label>1</label>
    </ligand>
</feature>
<keyword evidence="11" id="KW-0460">Magnesium</keyword>
<feature type="binding site" evidence="17">
    <location>
        <position position="704"/>
    </location>
    <ligand>
        <name>Mn(2+)</name>
        <dbReference type="ChEBI" id="CHEBI:29035"/>
        <label>1</label>
    </ligand>
</feature>
<feature type="binding site" evidence="17">
    <location>
        <position position="1238"/>
    </location>
    <ligand>
        <name>Mn(2+)</name>
        <dbReference type="ChEBI" id="CHEBI:29035"/>
        <label>3</label>
    </ligand>
</feature>
<keyword evidence="6 16" id="KW-0028">Amino-acid biosynthesis</keyword>
<feature type="binding site" evidence="17">
    <location>
        <position position="1154"/>
    </location>
    <ligand>
        <name>ATP</name>
        <dbReference type="ChEBI" id="CHEBI:30616"/>
        <label>2</label>
    </ligand>
</feature>
<evidence type="ECO:0000313" key="21">
    <source>
        <dbReference type="Proteomes" id="UP000248724"/>
    </source>
</evidence>
<evidence type="ECO:0000256" key="14">
    <source>
        <dbReference type="ARBA" id="ARBA00047359"/>
    </source>
</evidence>
<dbReference type="Pfam" id="PF02142">
    <property type="entry name" value="MGS"/>
    <property type="match status" value="1"/>
</dbReference>
<feature type="binding site" evidence="17">
    <location>
        <position position="614"/>
    </location>
    <ligand>
        <name>ATP</name>
        <dbReference type="ChEBI" id="CHEBI:30616"/>
        <label>1</label>
    </ligand>
</feature>
<feature type="binding site" evidence="17">
    <location>
        <position position="704"/>
    </location>
    <ligand>
        <name>Mn(2+)</name>
        <dbReference type="ChEBI" id="CHEBI:29035"/>
        <label>2</label>
    </ligand>
</feature>
<name>A0A2W6AXM0_9BACT</name>
<keyword evidence="4 16" id="KW-0055">Arginine biosynthesis</keyword>
<dbReference type="PROSITE" id="PS50975">
    <property type="entry name" value="ATP_GRASP"/>
    <property type="match status" value="2"/>
</dbReference>
<evidence type="ECO:0000256" key="4">
    <source>
        <dbReference type="ARBA" id="ARBA00022571"/>
    </source>
</evidence>
<dbReference type="InterPro" id="IPR016185">
    <property type="entry name" value="PreATP-grasp_dom_sf"/>
</dbReference>
<dbReference type="InterPro" id="IPR017926">
    <property type="entry name" value="GATASE"/>
</dbReference>
<dbReference type="Pfam" id="PF02787">
    <property type="entry name" value="CPSase_L_D3"/>
    <property type="match status" value="1"/>
</dbReference>
<feature type="active site" evidence="16">
    <location>
        <position position="361"/>
    </location>
</feature>
<dbReference type="SUPFAM" id="SSF52335">
    <property type="entry name" value="Methylglyoxal synthase-like"/>
    <property type="match status" value="1"/>
</dbReference>
<feature type="binding site" evidence="17">
    <location>
        <position position="1240"/>
    </location>
    <ligand>
        <name>Mg(2+)</name>
        <dbReference type="ChEBI" id="CHEBI:18420"/>
        <label>4</label>
    </ligand>
</feature>
<feature type="domain" description="ATP-grasp" evidence="18">
    <location>
        <begin position="539"/>
        <end position="733"/>
    </location>
</feature>
<evidence type="ECO:0000259" key="18">
    <source>
        <dbReference type="PROSITE" id="PS50975"/>
    </source>
</evidence>
<dbReference type="SUPFAM" id="SSF52317">
    <property type="entry name" value="Class I glutamine amidotransferase-like"/>
    <property type="match status" value="1"/>
</dbReference>
<dbReference type="FunFam" id="3.40.50.20:FF:000002">
    <property type="entry name" value="Carbamoyl-phosphate synthase large chain"/>
    <property type="match status" value="1"/>
</dbReference>
<dbReference type="SUPFAM" id="SSF48108">
    <property type="entry name" value="Carbamoyl phosphate synthetase, large subunit connection domain"/>
    <property type="match status" value="1"/>
</dbReference>
<feature type="binding site" evidence="17">
    <location>
        <position position="690"/>
    </location>
    <ligand>
        <name>ATP</name>
        <dbReference type="ChEBI" id="CHEBI:30616"/>
        <label>1</label>
    </ligand>
</feature>